<keyword evidence="3" id="KW-1185">Reference proteome</keyword>
<reference evidence="2 3" key="1">
    <citation type="submission" date="2017-05" db="EMBL/GenBank/DDBJ databases">
        <title>The complete genome sequence of Deinococcus ficus isolated from the rhizosphere of the Ficus religiosa L. in Taiwan.</title>
        <authorList>
            <person name="Wu K.-M."/>
            <person name="Liao T.-L."/>
            <person name="Liu Y.-M."/>
            <person name="Young C.-C."/>
            <person name="Tsai S.-F."/>
        </authorList>
    </citation>
    <scope>NUCLEOTIDE SEQUENCE [LARGE SCALE GENOMIC DNA]</scope>
    <source>
        <strain evidence="2 3">CC-FR2-10</strain>
        <plasmid evidence="3">pdfi3</plasmid>
    </source>
</reference>
<evidence type="ECO:0000256" key="1">
    <source>
        <dbReference type="SAM" id="MobiDB-lite"/>
    </source>
</evidence>
<name>A0A221T332_9DEIO</name>
<feature type="compositionally biased region" description="Low complexity" evidence="1">
    <location>
        <begin position="177"/>
        <end position="202"/>
    </location>
</feature>
<keyword evidence="2" id="KW-0614">Plasmid</keyword>
<gene>
    <name evidence="2" type="ORF">DFI_19115</name>
</gene>
<dbReference type="EMBL" id="CP021084">
    <property type="protein sequence ID" value="ASN83309.1"/>
    <property type="molecule type" value="Genomic_DNA"/>
</dbReference>
<dbReference type="Proteomes" id="UP000259030">
    <property type="component" value="Plasmid pDFI3"/>
</dbReference>
<evidence type="ECO:0000313" key="3">
    <source>
        <dbReference type="Proteomes" id="UP000259030"/>
    </source>
</evidence>
<dbReference type="KEGG" id="dfc:DFI_19115"/>
<geneLocation type="plasmid" evidence="3">
    <name>pdfi3</name>
</geneLocation>
<proteinExistence type="predicted"/>
<sequence>MTKDAAAKPVIEHLSALLGAVPANELCLVLAHYEEAIRTGKFLAVPIEGRDFTLKHLSVQGQATESQVTDEFVEVSDGWTNWLEKMRRESRYAIMSNTGSIATTEERLNTVDDFAVLARLRKEHLAQRDTAAARAKPKPVSKGPAAAKPKAGKGSEGGAARARGTSSTPGAPGTSKAAPTPAAEIPGAPAAPAEPAAGLAAG</sequence>
<feature type="compositionally biased region" description="Low complexity" evidence="1">
    <location>
        <begin position="138"/>
        <end position="149"/>
    </location>
</feature>
<protein>
    <submittedName>
        <fullName evidence="2">Uncharacterized protein</fullName>
    </submittedName>
</protein>
<accession>A0A221T332</accession>
<evidence type="ECO:0000313" key="2">
    <source>
        <dbReference type="EMBL" id="ASN83309.1"/>
    </source>
</evidence>
<organism evidence="2 3">
    <name type="scientific">Deinococcus ficus</name>
    <dbReference type="NCBI Taxonomy" id="317577"/>
    <lineage>
        <taxon>Bacteria</taxon>
        <taxon>Thermotogati</taxon>
        <taxon>Deinococcota</taxon>
        <taxon>Deinococci</taxon>
        <taxon>Deinococcales</taxon>
        <taxon>Deinococcaceae</taxon>
        <taxon>Deinococcus</taxon>
    </lineage>
</organism>
<dbReference type="RefSeq" id="WP_027462752.1">
    <property type="nucleotide sequence ID" value="NZ_CP021084.1"/>
</dbReference>
<feature type="region of interest" description="Disordered" evidence="1">
    <location>
        <begin position="127"/>
        <end position="202"/>
    </location>
</feature>
<dbReference type="AlphaFoldDB" id="A0A221T332"/>